<dbReference type="Proteomes" id="UP000199055">
    <property type="component" value="Unassembled WGS sequence"/>
</dbReference>
<gene>
    <name evidence="1" type="ORF">SAMN05216481_11195</name>
</gene>
<reference evidence="2" key="1">
    <citation type="submission" date="2016-10" db="EMBL/GenBank/DDBJ databases">
        <authorList>
            <person name="Varghese N."/>
            <person name="Submissions S."/>
        </authorList>
    </citation>
    <scope>NUCLEOTIDE SEQUENCE [LARGE SCALE GENOMIC DNA]</scope>
    <source>
        <strain evidence="2">CGMCC 4.3519</strain>
    </source>
</reference>
<dbReference type="EMBL" id="FOET01000011">
    <property type="protein sequence ID" value="SEQ62363.1"/>
    <property type="molecule type" value="Genomic_DNA"/>
</dbReference>
<name>A0A1H9HJ71_9ACTN</name>
<evidence type="ECO:0000313" key="1">
    <source>
        <dbReference type="EMBL" id="SEQ62363.1"/>
    </source>
</evidence>
<keyword evidence="2" id="KW-1185">Reference proteome</keyword>
<dbReference type="AlphaFoldDB" id="A0A1H9HJ71"/>
<evidence type="ECO:0000313" key="2">
    <source>
        <dbReference type="Proteomes" id="UP000199055"/>
    </source>
</evidence>
<accession>A0A1H9HJ71</accession>
<protein>
    <recommendedName>
        <fullName evidence="3">Lipoprotein</fullName>
    </recommendedName>
</protein>
<sequence>MTAWVHGVRARSTAVSVGAVCAVLLTLLTGCGSKDPNEGTNGVGRLPAAEIEERAAKAARAAQSVRLSGSVVSKGRTYRLDMRLKDNGGLGEVSARGGPRFELLRVGEDLYLKANADFWADQGKGDEKPDEADLAAARKLEGKYVKVPSGDPAYKQLSGFTDKDVLLDGLLTLNGERGTGDHGEVDGVRTVEVRAAEGDGGILSVSLIGTPYPLRLERGGDAGVVQMLEWDKEFTLRAPEKDQIVDYGKKISAAE</sequence>
<dbReference type="RefSeq" id="WP_177214061.1">
    <property type="nucleotide sequence ID" value="NZ_FOET01000011.1"/>
</dbReference>
<organism evidence="1 2">
    <name type="scientific">Streptomyces radiopugnans</name>
    <dbReference type="NCBI Taxonomy" id="403935"/>
    <lineage>
        <taxon>Bacteria</taxon>
        <taxon>Bacillati</taxon>
        <taxon>Actinomycetota</taxon>
        <taxon>Actinomycetes</taxon>
        <taxon>Kitasatosporales</taxon>
        <taxon>Streptomycetaceae</taxon>
        <taxon>Streptomyces</taxon>
    </lineage>
</organism>
<evidence type="ECO:0008006" key="3">
    <source>
        <dbReference type="Google" id="ProtNLM"/>
    </source>
</evidence>
<proteinExistence type="predicted"/>
<dbReference type="STRING" id="403935.SAMN05216481_11195"/>